<dbReference type="Proteomes" id="UP000250043">
    <property type="component" value="Unassembled WGS sequence"/>
</dbReference>
<feature type="compositionally biased region" description="Polar residues" evidence="1">
    <location>
        <begin position="292"/>
        <end position="327"/>
    </location>
</feature>
<dbReference type="EMBL" id="KV722334">
    <property type="protein sequence ID" value="OCH95764.1"/>
    <property type="molecule type" value="Genomic_DNA"/>
</dbReference>
<evidence type="ECO:0008006" key="4">
    <source>
        <dbReference type="Google" id="ProtNLM"/>
    </source>
</evidence>
<sequence>MDDGVSAERMLSEIHSESLQQLLTSVRHAISPAGSTRIAALDAFLCGTRSQRDANSGVAASLNRGDVIEIQGPAASGKTHLLYHLLIICISPREYQRVQLGGWDKAALFFDTDNTFDVSRFRQLLVSYLTEQLSQQYGSLAGHVYQPSFPDLAEEIASSCLQNLHIIRPEATSQLATTLLNLPKYHATHPSLQYQDIGILAIDSMSAFYWKDRYDMEHLRENRRGGDLSSSSPLYHVLTALQNFRLSHGPVIVMTNWGLSPLKKPSLTGEPTSLFYKQHLYPFPSPFDTWEQSSHTTALGNVSSQRSESPEPSTVPLQRTRPQSELDATQPRRSFPLTCHITLHPVPISPFAPTLTLSESEESEPVRAHLVKAGKVQGLVRIPGVARVGEFAFLIRERDVVSDTQ</sequence>
<dbReference type="SUPFAM" id="SSF52540">
    <property type="entry name" value="P-loop containing nucleoside triphosphate hydrolases"/>
    <property type="match status" value="1"/>
</dbReference>
<dbReference type="GO" id="GO:0000400">
    <property type="term" value="F:four-way junction DNA binding"/>
    <property type="evidence" value="ECO:0007669"/>
    <property type="project" value="TreeGrafter"/>
</dbReference>
<dbReference type="PANTHER" id="PTHR46644:SF2">
    <property type="entry name" value="DNA REPAIR PROTEIN XRCC2"/>
    <property type="match status" value="1"/>
</dbReference>
<dbReference type="PANTHER" id="PTHR46644">
    <property type="entry name" value="DNA REPAIR PROTEIN XRCC2"/>
    <property type="match status" value="1"/>
</dbReference>
<evidence type="ECO:0000313" key="3">
    <source>
        <dbReference type="Proteomes" id="UP000250043"/>
    </source>
</evidence>
<dbReference type="InterPro" id="IPR027417">
    <property type="entry name" value="P-loop_NTPase"/>
</dbReference>
<accession>A0A8E2DTN9</accession>
<evidence type="ECO:0000256" key="1">
    <source>
        <dbReference type="SAM" id="MobiDB-lite"/>
    </source>
</evidence>
<protein>
    <recommendedName>
        <fullName evidence="4">DNA recombination and repair protein Rad51-like C-terminal domain-containing protein</fullName>
    </recommendedName>
</protein>
<dbReference type="GO" id="GO:0033063">
    <property type="term" value="C:Rad51B-Rad51C-Rad51D-XRCC2 complex"/>
    <property type="evidence" value="ECO:0007669"/>
    <property type="project" value="InterPro"/>
</dbReference>
<proteinExistence type="predicted"/>
<feature type="region of interest" description="Disordered" evidence="1">
    <location>
        <begin position="292"/>
        <end position="331"/>
    </location>
</feature>
<dbReference type="CDD" id="cd19490">
    <property type="entry name" value="XRCC2"/>
    <property type="match status" value="1"/>
</dbReference>
<dbReference type="OrthoDB" id="420422at2759"/>
<gene>
    <name evidence="2" type="ORF">OBBRIDRAFT_744938</name>
</gene>
<dbReference type="GO" id="GO:0005815">
    <property type="term" value="C:microtubule organizing center"/>
    <property type="evidence" value="ECO:0007669"/>
    <property type="project" value="TreeGrafter"/>
</dbReference>
<dbReference type="GO" id="GO:0005657">
    <property type="term" value="C:replication fork"/>
    <property type="evidence" value="ECO:0007669"/>
    <property type="project" value="InterPro"/>
</dbReference>
<dbReference type="Gene3D" id="3.40.50.300">
    <property type="entry name" value="P-loop containing nucleotide triphosphate hydrolases"/>
    <property type="match status" value="1"/>
</dbReference>
<dbReference type="AlphaFoldDB" id="A0A8E2DTN9"/>
<reference evidence="2 3" key="1">
    <citation type="submission" date="2016-07" db="EMBL/GenBank/DDBJ databases">
        <title>Draft genome of the white-rot fungus Obba rivulosa 3A-2.</title>
        <authorList>
            <consortium name="DOE Joint Genome Institute"/>
            <person name="Miettinen O."/>
            <person name="Riley R."/>
            <person name="Acob R."/>
            <person name="Barry K."/>
            <person name="Cullen D."/>
            <person name="De Vries R."/>
            <person name="Hainaut M."/>
            <person name="Hatakka A."/>
            <person name="Henrissat B."/>
            <person name="Hilden K."/>
            <person name="Kuo R."/>
            <person name="Labutti K."/>
            <person name="Lipzen A."/>
            <person name="Makela M.R."/>
            <person name="Sandor L."/>
            <person name="Spatafora J.W."/>
            <person name="Grigoriev I.V."/>
            <person name="Hibbett D.S."/>
        </authorList>
    </citation>
    <scope>NUCLEOTIDE SEQUENCE [LARGE SCALE GENOMIC DNA]</scope>
    <source>
        <strain evidence="2 3">3A-2</strain>
    </source>
</reference>
<feature type="non-terminal residue" evidence="2">
    <location>
        <position position="405"/>
    </location>
</feature>
<name>A0A8E2DTN9_9APHY</name>
<keyword evidence="3" id="KW-1185">Reference proteome</keyword>
<evidence type="ECO:0000313" key="2">
    <source>
        <dbReference type="EMBL" id="OCH95764.1"/>
    </source>
</evidence>
<organism evidence="2 3">
    <name type="scientific">Obba rivulosa</name>
    <dbReference type="NCBI Taxonomy" id="1052685"/>
    <lineage>
        <taxon>Eukaryota</taxon>
        <taxon>Fungi</taxon>
        <taxon>Dikarya</taxon>
        <taxon>Basidiomycota</taxon>
        <taxon>Agaricomycotina</taxon>
        <taxon>Agaricomycetes</taxon>
        <taxon>Polyporales</taxon>
        <taxon>Gelatoporiaceae</taxon>
        <taxon>Obba</taxon>
    </lineage>
</organism>
<dbReference type="GO" id="GO:0042148">
    <property type="term" value="P:DNA strand invasion"/>
    <property type="evidence" value="ECO:0007669"/>
    <property type="project" value="TreeGrafter"/>
</dbReference>
<dbReference type="GO" id="GO:0000724">
    <property type="term" value="P:double-strand break repair via homologous recombination"/>
    <property type="evidence" value="ECO:0007669"/>
    <property type="project" value="InterPro"/>
</dbReference>
<dbReference type="InterPro" id="IPR030547">
    <property type="entry name" value="XRCC2"/>
</dbReference>